<dbReference type="InterPro" id="IPR008700">
    <property type="entry name" value="TypeIII_avirulence_cleave"/>
</dbReference>
<dbReference type="Proteomes" id="UP001153076">
    <property type="component" value="Unassembled WGS sequence"/>
</dbReference>
<evidence type="ECO:0000313" key="3">
    <source>
        <dbReference type="Proteomes" id="UP001153076"/>
    </source>
</evidence>
<keyword evidence="3" id="KW-1185">Reference proteome</keyword>
<dbReference type="OrthoDB" id="1885368at2759"/>
<sequence length="265" mass="30994">MQKPKRMAVPQFGAWDQKGGASPNYSVVFGQARAKRKQAKNQIKLGNEANLVAKREQNEYKLHNEVDFQPKIRVSTDHETLPPKYELKFDNEQVDFKTNKNHEFKLHTEANHTRHQARHAPNHGHQQANYQQHHHGHYRDYHQNVGVASGWKSIPQFGSWDQKGDRSPNYSAVFSQARKIRRLAKQDAHYVKLNLAQDQTSLAHQTHHVRGYHYNHQRHHYHHHQDNVSMLYEASTLKEDAVAATTKCAVESYRQEAMGFWYMHV</sequence>
<evidence type="ECO:0000313" key="2">
    <source>
        <dbReference type="EMBL" id="KAJ8450603.1"/>
    </source>
</evidence>
<accession>A0A9Q1KXA9</accession>
<proteinExistence type="predicted"/>
<feature type="domain" description="RIN4 pathogenic type III effector avirulence factor Avr cleavage site" evidence="1">
    <location>
        <begin position="151"/>
        <end position="181"/>
    </location>
</feature>
<gene>
    <name evidence="2" type="ORF">Cgig2_020240</name>
</gene>
<feature type="domain" description="RIN4 pathogenic type III effector avirulence factor Avr cleavage site" evidence="1">
    <location>
        <begin position="5"/>
        <end position="37"/>
    </location>
</feature>
<protein>
    <recommendedName>
        <fullName evidence="1">RIN4 pathogenic type III effector avirulence factor Avr cleavage site domain-containing protein</fullName>
    </recommendedName>
</protein>
<dbReference type="Pfam" id="PF05627">
    <property type="entry name" value="AvrRpt-cleavage"/>
    <property type="match status" value="2"/>
</dbReference>
<name>A0A9Q1KXA9_9CARY</name>
<comment type="caution">
    <text evidence="2">The sequence shown here is derived from an EMBL/GenBank/DDBJ whole genome shotgun (WGS) entry which is preliminary data.</text>
</comment>
<dbReference type="PANTHER" id="PTHR33882:SF11">
    <property type="entry name" value="RPM1-INTERACTING PROTEIN 4 (RIN4) FAMILY PROTEIN"/>
    <property type="match status" value="1"/>
</dbReference>
<evidence type="ECO:0000259" key="1">
    <source>
        <dbReference type="Pfam" id="PF05627"/>
    </source>
</evidence>
<organism evidence="2 3">
    <name type="scientific">Carnegiea gigantea</name>
    <dbReference type="NCBI Taxonomy" id="171969"/>
    <lineage>
        <taxon>Eukaryota</taxon>
        <taxon>Viridiplantae</taxon>
        <taxon>Streptophyta</taxon>
        <taxon>Embryophyta</taxon>
        <taxon>Tracheophyta</taxon>
        <taxon>Spermatophyta</taxon>
        <taxon>Magnoliopsida</taxon>
        <taxon>eudicotyledons</taxon>
        <taxon>Gunneridae</taxon>
        <taxon>Pentapetalae</taxon>
        <taxon>Caryophyllales</taxon>
        <taxon>Cactineae</taxon>
        <taxon>Cactaceae</taxon>
        <taxon>Cactoideae</taxon>
        <taxon>Echinocereeae</taxon>
        <taxon>Carnegiea</taxon>
    </lineage>
</organism>
<dbReference type="EMBL" id="JAKOGI010000014">
    <property type="protein sequence ID" value="KAJ8450603.1"/>
    <property type="molecule type" value="Genomic_DNA"/>
</dbReference>
<reference evidence="2" key="1">
    <citation type="submission" date="2022-04" db="EMBL/GenBank/DDBJ databases">
        <title>Carnegiea gigantea Genome sequencing and assembly v2.</title>
        <authorList>
            <person name="Copetti D."/>
            <person name="Sanderson M.J."/>
            <person name="Burquez A."/>
            <person name="Wojciechowski M.F."/>
        </authorList>
    </citation>
    <scope>NUCLEOTIDE SEQUENCE</scope>
    <source>
        <strain evidence="2">SGP5-SGP5p</strain>
        <tissue evidence="2">Aerial part</tissue>
    </source>
</reference>
<dbReference type="PANTHER" id="PTHR33882">
    <property type="entry name" value="PATHOGENIC TYPE III EFFECTOR AVIRULENCE FACTOR AVR AVRRPT-CLEAVAGE: CLEAVAGE SITE PROTEIN"/>
    <property type="match status" value="1"/>
</dbReference>
<dbReference type="AlphaFoldDB" id="A0A9Q1KXA9"/>